<feature type="transmembrane region" description="Helical" evidence="5">
    <location>
        <begin position="66"/>
        <end position="86"/>
    </location>
</feature>
<evidence type="ECO:0000256" key="2">
    <source>
        <dbReference type="ARBA" id="ARBA00022692"/>
    </source>
</evidence>
<evidence type="ECO:0008006" key="8">
    <source>
        <dbReference type="Google" id="ProtNLM"/>
    </source>
</evidence>
<dbReference type="Proteomes" id="UP000287352">
    <property type="component" value="Unassembled WGS sequence"/>
</dbReference>
<dbReference type="EMBL" id="BIFR01000001">
    <property type="protein sequence ID" value="GCE11950.1"/>
    <property type="molecule type" value="Genomic_DNA"/>
</dbReference>
<evidence type="ECO:0000256" key="1">
    <source>
        <dbReference type="ARBA" id="ARBA00004141"/>
    </source>
</evidence>
<dbReference type="AlphaFoldDB" id="A0A401ZYN6"/>
<reference evidence="7" key="1">
    <citation type="submission" date="2018-12" db="EMBL/GenBank/DDBJ databases">
        <title>Tengunoibacter tsumagoiensis gen. nov., sp. nov., Dictyobacter kobayashii sp. nov., D. alpinus sp. nov., and D. joshuensis sp. nov. and description of Dictyobacteraceae fam. nov. within the order Ktedonobacterales isolated from Tengu-no-mugimeshi.</title>
        <authorList>
            <person name="Wang C.M."/>
            <person name="Zheng Y."/>
            <person name="Sakai Y."/>
            <person name="Toyoda A."/>
            <person name="Minakuchi Y."/>
            <person name="Abe K."/>
            <person name="Yokota A."/>
            <person name="Yabe S."/>
        </authorList>
    </citation>
    <scope>NUCLEOTIDE SEQUENCE [LARGE SCALE GENOMIC DNA]</scope>
    <source>
        <strain evidence="7">Uno3</strain>
    </source>
</reference>
<organism evidence="6 7">
    <name type="scientific">Tengunoibacter tsumagoiensis</name>
    <dbReference type="NCBI Taxonomy" id="2014871"/>
    <lineage>
        <taxon>Bacteria</taxon>
        <taxon>Bacillati</taxon>
        <taxon>Chloroflexota</taxon>
        <taxon>Ktedonobacteria</taxon>
        <taxon>Ktedonobacterales</taxon>
        <taxon>Dictyobacteraceae</taxon>
        <taxon>Tengunoibacter</taxon>
    </lineage>
</organism>
<keyword evidence="7" id="KW-1185">Reference proteome</keyword>
<dbReference type="OrthoDB" id="2929366at2"/>
<comment type="caution">
    <text evidence="6">The sequence shown here is derived from an EMBL/GenBank/DDBJ whole genome shotgun (WGS) entry which is preliminary data.</text>
</comment>
<sequence length="119" mass="13013">MNIALLILEGITGIAFGLNGLLKILRKGPSVAHFEGFRYPRWFLVTVGFMELLVGVGMLAGFWVPFLLLLGSILLIIVMVGAIFTHLVRKRDTFIPDVFPATIGLIIAIVLTTFTALSI</sequence>
<evidence type="ECO:0000256" key="3">
    <source>
        <dbReference type="ARBA" id="ARBA00022989"/>
    </source>
</evidence>
<dbReference type="RefSeq" id="WP_126579623.1">
    <property type="nucleotide sequence ID" value="NZ_BIFR01000001.1"/>
</dbReference>
<feature type="transmembrane region" description="Helical" evidence="5">
    <location>
        <begin position="6"/>
        <end position="22"/>
    </location>
</feature>
<feature type="transmembrane region" description="Helical" evidence="5">
    <location>
        <begin position="98"/>
        <end position="117"/>
    </location>
</feature>
<dbReference type="Pfam" id="PF13564">
    <property type="entry name" value="DoxX_2"/>
    <property type="match status" value="1"/>
</dbReference>
<comment type="subcellular location">
    <subcellularLocation>
        <location evidence="1">Membrane</location>
        <topology evidence="1">Multi-pass membrane protein</topology>
    </subcellularLocation>
</comment>
<evidence type="ECO:0000256" key="5">
    <source>
        <dbReference type="SAM" id="Phobius"/>
    </source>
</evidence>
<evidence type="ECO:0000256" key="4">
    <source>
        <dbReference type="ARBA" id="ARBA00023136"/>
    </source>
</evidence>
<accession>A0A401ZYN6</accession>
<keyword evidence="4 5" id="KW-0472">Membrane</keyword>
<evidence type="ECO:0000313" key="7">
    <source>
        <dbReference type="Proteomes" id="UP000287352"/>
    </source>
</evidence>
<protein>
    <recommendedName>
        <fullName evidence="8">DoxX family protein</fullName>
    </recommendedName>
</protein>
<feature type="transmembrane region" description="Helical" evidence="5">
    <location>
        <begin position="42"/>
        <end position="60"/>
    </location>
</feature>
<proteinExistence type="predicted"/>
<evidence type="ECO:0000313" key="6">
    <source>
        <dbReference type="EMBL" id="GCE11950.1"/>
    </source>
</evidence>
<dbReference type="InterPro" id="IPR032808">
    <property type="entry name" value="DoxX"/>
</dbReference>
<gene>
    <name evidence="6" type="ORF">KTT_18090</name>
</gene>
<keyword evidence="3 5" id="KW-1133">Transmembrane helix</keyword>
<dbReference type="GO" id="GO:0016020">
    <property type="term" value="C:membrane"/>
    <property type="evidence" value="ECO:0007669"/>
    <property type="project" value="UniProtKB-SubCell"/>
</dbReference>
<keyword evidence="2 5" id="KW-0812">Transmembrane</keyword>
<name>A0A401ZYN6_9CHLR</name>